<name>A0ABV4IEZ2_9BURK</name>
<comment type="caution">
    <text evidence="2">The sequence shown here is derived from an EMBL/GenBank/DDBJ whole genome shotgun (WGS) entry which is preliminary data.</text>
</comment>
<dbReference type="RefSeq" id="WP_370891837.1">
    <property type="nucleotide sequence ID" value="NZ_JBGJLR010000006.1"/>
</dbReference>
<feature type="transmembrane region" description="Helical" evidence="1">
    <location>
        <begin position="78"/>
        <end position="97"/>
    </location>
</feature>
<gene>
    <name evidence="2" type="ORF">ACBP88_07610</name>
</gene>
<sequence length="174" mass="19790">MRKFLRTLFFLASLSPVAFSLAYLNYEKNGCDQKFFQLVTIGIIGIIGSLIPLLIINALKKQGEKFPITVKKIESNDFIFIGFLLSYISPLVLNGFELSIEKIFLFIIIIGLILWFTSDIPTHPLLRVLSFKFYKIESSKGVVYILITKNRIKSPEEIKIVHKISESMLLDAGV</sequence>
<reference evidence="2 3" key="1">
    <citation type="submission" date="2024-08" db="EMBL/GenBank/DDBJ databases">
        <authorList>
            <person name="Feng Z."/>
            <person name="Ronholm J."/>
        </authorList>
    </citation>
    <scope>NUCLEOTIDE SEQUENCE [LARGE SCALE GENOMIC DNA]</scope>
    <source>
        <strain evidence="2 3">4-AB0-8</strain>
    </source>
</reference>
<dbReference type="Proteomes" id="UP001567350">
    <property type="component" value="Unassembled WGS sequence"/>
</dbReference>
<feature type="transmembrane region" description="Helical" evidence="1">
    <location>
        <begin position="36"/>
        <end position="57"/>
    </location>
</feature>
<accession>A0ABV4IEZ2</accession>
<feature type="transmembrane region" description="Helical" evidence="1">
    <location>
        <begin position="103"/>
        <end position="126"/>
    </location>
</feature>
<keyword evidence="3" id="KW-1185">Reference proteome</keyword>
<evidence type="ECO:0000313" key="3">
    <source>
        <dbReference type="Proteomes" id="UP001567350"/>
    </source>
</evidence>
<evidence type="ECO:0000313" key="2">
    <source>
        <dbReference type="EMBL" id="MEZ2739330.1"/>
    </source>
</evidence>
<organism evidence="2 3">
    <name type="scientific">Comamonas jiangduensis</name>
    <dbReference type="NCBI Taxonomy" id="1194168"/>
    <lineage>
        <taxon>Bacteria</taxon>
        <taxon>Pseudomonadati</taxon>
        <taxon>Pseudomonadota</taxon>
        <taxon>Betaproteobacteria</taxon>
        <taxon>Burkholderiales</taxon>
        <taxon>Comamonadaceae</taxon>
        <taxon>Comamonas</taxon>
    </lineage>
</organism>
<keyword evidence="1" id="KW-0472">Membrane</keyword>
<evidence type="ECO:0000256" key="1">
    <source>
        <dbReference type="SAM" id="Phobius"/>
    </source>
</evidence>
<proteinExistence type="predicted"/>
<keyword evidence="1" id="KW-1133">Transmembrane helix</keyword>
<protein>
    <submittedName>
        <fullName evidence="2">Uncharacterized protein</fullName>
    </submittedName>
</protein>
<dbReference type="EMBL" id="JBGJLR010000006">
    <property type="protein sequence ID" value="MEZ2739330.1"/>
    <property type="molecule type" value="Genomic_DNA"/>
</dbReference>
<keyword evidence="1" id="KW-0812">Transmembrane</keyword>